<keyword evidence="4" id="KW-0963">Cytoplasm</keyword>
<feature type="region of interest" description="Disordered" evidence="8">
    <location>
        <begin position="411"/>
        <end position="498"/>
    </location>
</feature>
<protein>
    <recommendedName>
        <fullName evidence="9">BBSome complex member BBS5 PH domain-containing protein</fullName>
    </recommendedName>
</protein>
<feature type="compositionally biased region" description="Basic and acidic residues" evidence="8">
    <location>
        <begin position="314"/>
        <end position="333"/>
    </location>
</feature>
<feature type="region of interest" description="Disordered" evidence="8">
    <location>
        <begin position="266"/>
        <end position="393"/>
    </location>
</feature>
<evidence type="ECO:0000256" key="4">
    <source>
        <dbReference type="ARBA" id="ARBA00022490"/>
    </source>
</evidence>
<evidence type="ECO:0000259" key="9">
    <source>
        <dbReference type="SMART" id="SM00683"/>
    </source>
</evidence>
<dbReference type="OrthoDB" id="10261999at2759"/>
<evidence type="ECO:0000256" key="3">
    <source>
        <dbReference type="ARBA" id="ARBA00005822"/>
    </source>
</evidence>
<keyword evidence="11" id="KW-1185">Reference proteome</keyword>
<comment type="subcellular location">
    <subcellularLocation>
        <location evidence="1">Cell projection</location>
        <location evidence="1">Cilium</location>
    </subcellularLocation>
    <subcellularLocation>
        <location evidence="2">Cytoplasm</location>
        <location evidence="2">Cytoskeleton</location>
    </subcellularLocation>
</comment>
<evidence type="ECO:0000256" key="6">
    <source>
        <dbReference type="ARBA" id="ARBA00023212"/>
    </source>
</evidence>
<evidence type="ECO:0000256" key="2">
    <source>
        <dbReference type="ARBA" id="ARBA00004245"/>
    </source>
</evidence>
<comment type="similarity">
    <text evidence="3">Belongs to the BBS5 family.</text>
</comment>
<dbReference type="InterPro" id="IPR014003">
    <property type="entry name" value="BBS5_PH"/>
</dbReference>
<dbReference type="GO" id="GO:0060271">
    <property type="term" value="P:cilium assembly"/>
    <property type="evidence" value="ECO:0007669"/>
    <property type="project" value="TreeGrafter"/>
</dbReference>
<dbReference type="GO" id="GO:0036064">
    <property type="term" value="C:ciliary basal body"/>
    <property type="evidence" value="ECO:0007669"/>
    <property type="project" value="TreeGrafter"/>
</dbReference>
<dbReference type="Pfam" id="PF07289">
    <property type="entry name" value="BBL5"/>
    <property type="match status" value="1"/>
</dbReference>
<accession>A0A8J2SQR4</accession>
<evidence type="ECO:0000313" key="11">
    <source>
        <dbReference type="Proteomes" id="UP000789595"/>
    </source>
</evidence>
<dbReference type="GO" id="GO:0034464">
    <property type="term" value="C:BBSome"/>
    <property type="evidence" value="ECO:0007669"/>
    <property type="project" value="InterPro"/>
</dbReference>
<dbReference type="AlphaFoldDB" id="A0A8J2SQR4"/>
<keyword evidence="7" id="KW-0966">Cell projection</keyword>
<keyword evidence="5" id="KW-0969">Cilium</keyword>
<evidence type="ECO:0000313" key="10">
    <source>
        <dbReference type="EMBL" id="CAH0375381.1"/>
    </source>
</evidence>
<comment type="caution">
    <text evidence="10">The sequence shown here is derived from an EMBL/GenBank/DDBJ whole genome shotgun (WGS) entry which is preliminary data.</text>
</comment>
<feature type="compositionally biased region" description="Low complexity" evidence="8">
    <location>
        <begin position="337"/>
        <end position="362"/>
    </location>
</feature>
<feature type="domain" description="BBSome complex member BBS5 PH" evidence="9">
    <location>
        <begin position="168"/>
        <end position="222"/>
    </location>
</feature>
<reference evidence="10" key="1">
    <citation type="submission" date="2021-11" db="EMBL/GenBank/DDBJ databases">
        <authorList>
            <consortium name="Genoscope - CEA"/>
            <person name="William W."/>
        </authorList>
    </citation>
    <scope>NUCLEOTIDE SEQUENCE</scope>
</reference>
<feature type="domain" description="BBSome complex member BBS5 PH" evidence="9">
    <location>
        <begin position="38"/>
        <end position="92"/>
    </location>
</feature>
<feature type="compositionally biased region" description="Pro residues" evidence="8">
    <location>
        <begin position="416"/>
        <end position="427"/>
    </location>
</feature>
<gene>
    <name evidence="10" type="ORF">PECAL_4P27130</name>
</gene>
<dbReference type="EMBL" id="CAKKNE010000004">
    <property type="protein sequence ID" value="CAH0375381.1"/>
    <property type="molecule type" value="Genomic_DNA"/>
</dbReference>
<evidence type="ECO:0000256" key="5">
    <source>
        <dbReference type="ARBA" id="ARBA00023069"/>
    </source>
</evidence>
<dbReference type="GO" id="GO:0032266">
    <property type="term" value="F:phosphatidylinositol-3-phosphate binding"/>
    <property type="evidence" value="ECO:0007669"/>
    <property type="project" value="TreeGrafter"/>
</dbReference>
<proteinExistence type="inferred from homology"/>
<evidence type="ECO:0000256" key="1">
    <source>
        <dbReference type="ARBA" id="ARBA00004138"/>
    </source>
</evidence>
<feature type="compositionally biased region" description="Low complexity" evidence="8">
    <location>
        <begin position="379"/>
        <end position="393"/>
    </location>
</feature>
<dbReference type="SMART" id="SM00683">
    <property type="entry name" value="DM16"/>
    <property type="match status" value="2"/>
</dbReference>
<name>A0A8J2SQR4_9STRA</name>
<evidence type="ECO:0000256" key="7">
    <source>
        <dbReference type="ARBA" id="ARBA00023273"/>
    </source>
</evidence>
<dbReference type="Proteomes" id="UP000789595">
    <property type="component" value="Unassembled WGS sequence"/>
</dbReference>
<sequence length="557" mass="62891">MPDTPFKHLATQAFDEVWEDRAIRFDAPVRQLEARPGERVADSVNSVEDSKGGNGERGALIVSTLRLSWVSHKNSRKNLSIGWATVAHLQIKKTKSKLRGNTKALHVATRFEGSRFEFVFTSLVQHAPKLFATALQVHKAYESTKLYRDLKLRGSVVREGKLNLLPHEEVFSQRKGVWNLSAEQGNLGSFFVTNVRLVWHAQNAENFNVSIPYMQMAEVRVRGSKFGPALVVQTTKSSGDYALGFRVDPEDRSGPARELLGAGRPAHRVTRAQAGRGDAGDHVAPPDLRAGARLRRGRVREEGGARGGRRGARTRAEISRRGPRRFGLERRAGENASRTTSRSWAAAARTTTPSWPPTTRTPGASPKKTSCTTPIWAWRSRSSRPGSPRSRCGSSRFMIKFSVVFDSAPGVARAPPSAPRLPPPPRPSVSRLRCAPAPRRAPRAVSRPRTSRMRAPRPRSRSRSRSRRSWPPRPRARSPRTRTRTRTRSPRTRRRRPSQTLLALLAPRRRARTCTCRRCGSRRACRRRRRQHRARRRWRRACIFLCAPFANYVIYLR</sequence>
<dbReference type="PANTHER" id="PTHR21351:SF0">
    <property type="entry name" value="BARDET-BIEDL SYNDROME 5 PROTEIN"/>
    <property type="match status" value="1"/>
</dbReference>
<dbReference type="PANTHER" id="PTHR21351">
    <property type="entry name" value="BARDET-BIEDL SYNDROME PROTEIN 5"/>
    <property type="match status" value="1"/>
</dbReference>
<evidence type="ECO:0000256" key="8">
    <source>
        <dbReference type="SAM" id="MobiDB-lite"/>
    </source>
</evidence>
<organism evidence="10 11">
    <name type="scientific">Pelagomonas calceolata</name>
    <dbReference type="NCBI Taxonomy" id="35677"/>
    <lineage>
        <taxon>Eukaryota</taxon>
        <taxon>Sar</taxon>
        <taxon>Stramenopiles</taxon>
        <taxon>Ochrophyta</taxon>
        <taxon>Pelagophyceae</taxon>
        <taxon>Pelagomonadales</taxon>
        <taxon>Pelagomonadaceae</taxon>
        <taxon>Pelagomonas</taxon>
    </lineage>
</organism>
<feature type="compositionally biased region" description="Basic residues" evidence="8">
    <location>
        <begin position="449"/>
        <end position="497"/>
    </location>
</feature>
<keyword evidence="6" id="KW-0206">Cytoskeleton</keyword>
<feature type="compositionally biased region" description="Low complexity" evidence="8">
    <location>
        <begin position="428"/>
        <end position="448"/>
    </location>
</feature>
<dbReference type="InterPro" id="IPR006606">
    <property type="entry name" value="BBL5"/>
</dbReference>